<proteinExistence type="predicted"/>
<keyword evidence="2" id="KW-1185">Reference proteome</keyword>
<gene>
    <name evidence="1" type="ORF">Plil01_001054000</name>
</gene>
<dbReference type="AlphaFoldDB" id="A0A9W6WSK0"/>
<protein>
    <submittedName>
        <fullName evidence="1">Unnamed protein product</fullName>
    </submittedName>
</protein>
<evidence type="ECO:0000313" key="2">
    <source>
        <dbReference type="Proteomes" id="UP001165083"/>
    </source>
</evidence>
<dbReference type="EMBL" id="BSXW01000557">
    <property type="protein sequence ID" value="GMF25501.1"/>
    <property type="molecule type" value="Genomic_DNA"/>
</dbReference>
<comment type="caution">
    <text evidence="1">The sequence shown here is derived from an EMBL/GenBank/DDBJ whole genome shotgun (WGS) entry which is preliminary data.</text>
</comment>
<name>A0A9W6WSK0_9STRA</name>
<dbReference type="Proteomes" id="UP001165083">
    <property type="component" value="Unassembled WGS sequence"/>
</dbReference>
<accession>A0A9W6WSK0</accession>
<sequence length="177" mass="20018">MESHLYEGIQPAEFYDKLENVLATQTNAFKVKIALGYDLTSLTDGDFTQYWHPNLANTYVFNTSVAIHSRFDVLKKIISEIRSIANKLNYPKSGYKLKAITGFKIYITSATDSLTEEVRCFVNDDPKMLLTDMFKYIGDVSVKIQQYNVDKYKSLLQKIINAPGLTGMEIPGVNPGK</sequence>
<evidence type="ECO:0000313" key="1">
    <source>
        <dbReference type="EMBL" id="GMF25501.1"/>
    </source>
</evidence>
<reference evidence="1" key="1">
    <citation type="submission" date="2023-04" db="EMBL/GenBank/DDBJ databases">
        <title>Phytophthora lilii NBRC 32176.</title>
        <authorList>
            <person name="Ichikawa N."/>
            <person name="Sato H."/>
            <person name="Tonouchi N."/>
        </authorList>
    </citation>
    <scope>NUCLEOTIDE SEQUENCE</scope>
    <source>
        <strain evidence="1">NBRC 32176</strain>
    </source>
</reference>
<dbReference type="OrthoDB" id="5988713at2759"/>
<organism evidence="1 2">
    <name type="scientific">Phytophthora lilii</name>
    <dbReference type="NCBI Taxonomy" id="2077276"/>
    <lineage>
        <taxon>Eukaryota</taxon>
        <taxon>Sar</taxon>
        <taxon>Stramenopiles</taxon>
        <taxon>Oomycota</taxon>
        <taxon>Peronosporomycetes</taxon>
        <taxon>Peronosporales</taxon>
        <taxon>Peronosporaceae</taxon>
        <taxon>Phytophthora</taxon>
    </lineage>
</organism>